<reference evidence="2 3" key="1">
    <citation type="journal article" date="2015" name="Nature">
        <title>rRNA introns, odd ribosomes, and small enigmatic genomes across a large radiation of phyla.</title>
        <authorList>
            <person name="Brown C.T."/>
            <person name="Hug L.A."/>
            <person name="Thomas B.C."/>
            <person name="Sharon I."/>
            <person name="Castelle C.J."/>
            <person name="Singh A."/>
            <person name="Wilkins M.J."/>
            <person name="Williams K.H."/>
            <person name="Banfield J.F."/>
        </authorList>
    </citation>
    <scope>NUCLEOTIDE SEQUENCE [LARGE SCALE GENOMIC DNA]</scope>
</reference>
<accession>A0A0G1DMS4</accession>
<comment type="caution">
    <text evidence="2">The sequence shown here is derived from an EMBL/GenBank/DDBJ whole genome shotgun (WGS) entry which is preliminary data.</text>
</comment>
<organism evidence="2 3">
    <name type="scientific">Candidatus Woesebacteria bacterium GW2011_GWB1_43_14</name>
    <dbReference type="NCBI Taxonomy" id="1618578"/>
    <lineage>
        <taxon>Bacteria</taxon>
        <taxon>Candidatus Woeseibacteriota</taxon>
    </lineage>
</organism>
<feature type="coiled-coil region" evidence="1">
    <location>
        <begin position="42"/>
        <end position="69"/>
    </location>
</feature>
<evidence type="ECO:0000313" key="2">
    <source>
        <dbReference type="EMBL" id="KKS98872.1"/>
    </source>
</evidence>
<evidence type="ECO:0000256" key="1">
    <source>
        <dbReference type="SAM" id="Coils"/>
    </source>
</evidence>
<name>A0A0G1DMS4_9BACT</name>
<dbReference type="Proteomes" id="UP000034090">
    <property type="component" value="Unassembled WGS sequence"/>
</dbReference>
<keyword evidence="2" id="KW-0131">Cell cycle</keyword>
<evidence type="ECO:0000313" key="3">
    <source>
        <dbReference type="Proteomes" id="UP000034090"/>
    </source>
</evidence>
<dbReference type="EMBL" id="LCFQ01000002">
    <property type="protein sequence ID" value="KKS98872.1"/>
    <property type="molecule type" value="Genomic_DNA"/>
</dbReference>
<dbReference type="AlphaFoldDB" id="A0A0G1DMS4"/>
<proteinExistence type="predicted"/>
<sequence length="125" mass="14713">MGIKDKLPKHRLIRYLVAAILLVLSLSLARNVMRLYRINRAIDDAYSALEELDKKNRDLADQIKFVRSEDYIEKQARDKLGLAKEGEIVVVLPDSETLRKLSPRIERELENEIPLQNWQKWLKLF</sequence>
<keyword evidence="1" id="KW-0175">Coiled coil</keyword>
<protein>
    <submittedName>
        <fullName evidence="2">Cell division protein FtsL</fullName>
    </submittedName>
</protein>
<dbReference type="GO" id="GO:0051301">
    <property type="term" value="P:cell division"/>
    <property type="evidence" value="ECO:0007669"/>
    <property type="project" value="UniProtKB-KW"/>
</dbReference>
<dbReference type="STRING" id="1618578.UV74_C0002G0093"/>
<dbReference type="InterPro" id="IPR007060">
    <property type="entry name" value="FtsL/DivIC"/>
</dbReference>
<gene>
    <name evidence="2" type="ORF">UV74_C0002G0093</name>
</gene>
<dbReference type="Pfam" id="PF04977">
    <property type="entry name" value="DivIC"/>
    <property type="match status" value="1"/>
</dbReference>
<keyword evidence="2" id="KW-0132">Cell division</keyword>